<accession>A0ABQ9HWH7</accession>
<keyword evidence="2" id="KW-1185">Reference proteome</keyword>
<dbReference type="Proteomes" id="UP001159363">
    <property type="component" value="Chromosome 3"/>
</dbReference>
<evidence type="ECO:0000313" key="1">
    <source>
        <dbReference type="EMBL" id="KAJ8888622.1"/>
    </source>
</evidence>
<proteinExistence type="predicted"/>
<protein>
    <submittedName>
        <fullName evidence="1">Uncharacterized protein</fullName>
    </submittedName>
</protein>
<gene>
    <name evidence="1" type="ORF">PR048_008114</name>
</gene>
<reference evidence="1 2" key="1">
    <citation type="submission" date="2023-02" db="EMBL/GenBank/DDBJ databases">
        <title>LHISI_Scaffold_Assembly.</title>
        <authorList>
            <person name="Stuart O.P."/>
            <person name="Cleave R."/>
            <person name="Magrath M.J.L."/>
            <person name="Mikheyev A.S."/>
        </authorList>
    </citation>
    <scope>NUCLEOTIDE SEQUENCE [LARGE SCALE GENOMIC DNA]</scope>
    <source>
        <strain evidence="1">Daus_M_001</strain>
        <tissue evidence="1">Leg muscle</tissue>
    </source>
</reference>
<comment type="caution">
    <text evidence="1">The sequence shown here is derived from an EMBL/GenBank/DDBJ whole genome shotgun (WGS) entry which is preliminary data.</text>
</comment>
<name>A0ABQ9HWH7_9NEOP</name>
<organism evidence="1 2">
    <name type="scientific">Dryococelus australis</name>
    <dbReference type="NCBI Taxonomy" id="614101"/>
    <lineage>
        <taxon>Eukaryota</taxon>
        <taxon>Metazoa</taxon>
        <taxon>Ecdysozoa</taxon>
        <taxon>Arthropoda</taxon>
        <taxon>Hexapoda</taxon>
        <taxon>Insecta</taxon>
        <taxon>Pterygota</taxon>
        <taxon>Neoptera</taxon>
        <taxon>Polyneoptera</taxon>
        <taxon>Phasmatodea</taxon>
        <taxon>Verophasmatodea</taxon>
        <taxon>Anareolatae</taxon>
        <taxon>Phasmatidae</taxon>
        <taxon>Eurycanthinae</taxon>
        <taxon>Dryococelus</taxon>
    </lineage>
</organism>
<dbReference type="EMBL" id="JARBHB010000003">
    <property type="protein sequence ID" value="KAJ8888622.1"/>
    <property type="molecule type" value="Genomic_DNA"/>
</dbReference>
<evidence type="ECO:0000313" key="2">
    <source>
        <dbReference type="Proteomes" id="UP001159363"/>
    </source>
</evidence>
<sequence>MEVTDRHSVIIKCGSGLQPQNGIRIYTLIIRPITTYAAPAWAHCSQCDIHKLLVVQNKCLRQAVNAPRYIPIKYLHSELKQELLQDVFYQMAEQFYDWCLITALGDNDPEENPTKIASSV</sequence>